<dbReference type="AlphaFoldDB" id="A0A517N380"/>
<name>A0A517N380_9BACT</name>
<dbReference type="RefSeq" id="WP_145063621.1">
    <property type="nucleotide sequence ID" value="NZ_CP036263.1"/>
</dbReference>
<dbReference type="OrthoDB" id="284140at2"/>
<protein>
    <submittedName>
        <fullName evidence="1">Uncharacterized protein</fullName>
    </submittedName>
</protein>
<dbReference type="KEGG" id="amob:HG15A2_47800"/>
<dbReference type="Proteomes" id="UP000319852">
    <property type="component" value="Chromosome"/>
</dbReference>
<proteinExistence type="predicted"/>
<keyword evidence="2" id="KW-1185">Reference proteome</keyword>
<sequence>MRRFLITLLTVCCLAGVVQQFENGDRLRAAGDSWEFLGYGIATLGPSDWIRTSDGWERREVLFRQPQVPLPTLPHPGLIAAFQIGLSLFALIAFPSPVKLLAISEAIPSEATPSEATPQALPLRSGKRRIYVSRKTVAAS</sequence>
<evidence type="ECO:0000313" key="1">
    <source>
        <dbReference type="EMBL" id="QDT01438.1"/>
    </source>
</evidence>
<dbReference type="EMBL" id="CP036263">
    <property type="protein sequence ID" value="QDT01438.1"/>
    <property type="molecule type" value="Genomic_DNA"/>
</dbReference>
<evidence type="ECO:0000313" key="2">
    <source>
        <dbReference type="Proteomes" id="UP000319852"/>
    </source>
</evidence>
<accession>A0A517N380</accession>
<gene>
    <name evidence="1" type="ORF">HG15A2_47800</name>
</gene>
<organism evidence="1 2">
    <name type="scientific">Adhaeretor mobilis</name>
    <dbReference type="NCBI Taxonomy" id="1930276"/>
    <lineage>
        <taxon>Bacteria</taxon>
        <taxon>Pseudomonadati</taxon>
        <taxon>Planctomycetota</taxon>
        <taxon>Planctomycetia</taxon>
        <taxon>Pirellulales</taxon>
        <taxon>Lacipirellulaceae</taxon>
        <taxon>Adhaeretor</taxon>
    </lineage>
</organism>
<reference evidence="1 2" key="1">
    <citation type="submission" date="2019-02" db="EMBL/GenBank/DDBJ databases">
        <title>Deep-cultivation of Planctomycetes and their phenomic and genomic characterization uncovers novel biology.</title>
        <authorList>
            <person name="Wiegand S."/>
            <person name="Jogler M."/>
            <person name="Boedeker C."/>
            <person name="Pinto D."/>
            <person name="Vollmers J."/>
            <person name="Rivas-Marin E."/>
            <person name="Kohn T."/>
            <person name="Peeters S.H."/>
            <person name="Heuer A."/>
            <person name="Rast P."/>
            <person name="Oberbeckmann S."/>
            <person name="Bunk B."/>
            <person name="Jeske O."/>
            <person name="Meyerdierks A."/>
            <person name="Storesund J.E."/>
            <person name="Kallscheuer N."/>
            <person name="Luecker S."/>
            <person name="Lage O.M."/>
            <person name="Pohl T."/>
            <person name="Merkel B.J."/>
            <person name="Hornburger P."/>
            <person name="Mueller R.-W."/>
            <person name="Bruemmer F."/>
            <person name="Labrenz M."/>
            <person name="Spormann A.M."/>
            <person name="Op den Camp H."/>
            <person name="Overmann J."/>
            <person name="Amann R."/>
            <person name="Jetten M.S.M."/>
            <person name="Mascher T."/>
            <person name="Medema M.H."/>
            <person name="Devos D.P."/>
            <person name="Kaster A.-K."/>
            <person name="Ovreas L."/>
            <person name="Rohde M."/>
            <person name="Galperin M.Y."/>
            <person name="Jogler C."/>
        </authorList>
    </citation>
    <scope>NUCLEOTIDE SEQUENCE [LARGE SCALE GENOMIC DNA]</scope>
    <source>
        <strain evidence="1 2">HG15A2</strain>
    </source>
</reference>